<accession>A0ABT7TTS2</accession>
<evidence type="ECO:0000256" key="1">
    <source>
        <dbReference type="SAM" id="Phobius"/>
    </source>
</evidence>
<feature type="transmembrane region" description="Helical" evidence="1">
    <location>
        <begin position="94"/>
        <end position="123"/>
    </location>
</feature>
<feature type="transmembrane region" description="Helical" evidence="1">
    <location>
        <begin position="176"/>
        <end position="198"/>
    </location>
</feature>
<comment type="caution">
    <text evidence="2">The sequence shown here is derived from an EMBL/GenBank/DDBJ whole genome shotgun (WGS) entry which is preliminary data.</text>
</comment>
<dbReference type="RefSeq" id="WP_289475243.1">
    <property type="nucleotide sequence ID" value="NZ_JAUCMN010000013.1"/>
</dbReference>
<feature type="transmembrane region" description="Helical" evidence="1">
    <location>
        <begin position="27"/>
        <end position="45"/>
    </location>
</feature>
<organism evidence="2 3">
    <name type="scientific">Curtobacterium caseinilyticum</name>
    <dbReference type="NCBI Taxonomy" id="3055137"/>
    <lineage>
        <taxon>Bacteria</taxon>
        <taxon>Bacillati</taxon>
        <taxon>Actinomycetota</taxon>
        <taxon>Actinomycetes</taxon>
        <taxon>Micrococcales</taxon>
        <taxon>Microbacteriaceae</taxon>
        <taxon>Curtobacterium</taxon>
    </lineage>
</organism>
<evidence type="ECO:0000313" key="2">
    <source>
        <dbReference type="EMBL" id="MDM7893001.1"/>
    </source>
</evidence>
<keyword evidence="1" id="KW-0472">Membrane</keyword>
<gene>
    <name evidence="2" type="ORF">QUG93_15005</name>
</gene>
<keyword evidence="3" id="KW-1185">Reference proteome</keyword>
<dbReference type="Proteomes" id="UP001236404">
    <property type="component" value="Unassembled WGS sequence"/>
</dbReference>
<proteinExistence type="predicted"/>
<keyword evidence="1" id="KW-0812">Transmembrane</keyword>
<feature type="transmembrane region" description="Helical" evidence="1">
    <location>
        <begin position="143"/>
        <end position="164"/>
    </location>
</feature>
<reference evidence="2 3" key="1">
    <citation type="submission" date="2023-06" db="EMBL/GenBank/DDBJ databases">
        <authorList>
            <person name="Feng G."/>
            <person name="Li J."/>
            <person name="Zhu H."/>
        </authorList>
    </citation>
    <scope>NUCLEOTIDE SEQUENCE [LARGE SCALE GENOMIC DNA]</scope>
    <source>
        <strain evidence="2 3">RHCKG28</strain>
    </source>
</reference>
<keyword evidence="1" id="KW-1133">Transmembrane helix</keyword>
<evidence type="ECO:0000313" key="3">
    <source>
        <dbReference type="Proteomes" id="UP001236404"/>
    </source>
</evidence>
<sequence length="207" mass="21568">MTTQDDDPTQDAPPGWVLRTPTRRREVWALPALLLVLAGVAVLVGDSFGDLLARGTGVITAVVAVAGAVAMFVSGRHAYAQQTWGASWDLHRTMVVVGVTTGAVVMVASLVVGLPFATSIGIIAGFSQIGRFTRSVPRYDLSAVASAFLVVTVSCVVLVVLGLVTPEQPVLPRWRGAVWVGGGSAFALLAAVLAFVHVSRAARAPLE</sequence>
<feature type="transmembrane region" description="Helical" evidence="1">
    <location>
        <begin position="51"/>
        <end position="73"/>
    </location>
</feature>
<protein>
    <submittedName>
        <fullName evidence="2">Uncharacterized protein</fullName>
    </submittedName>
</protein>
<dbReference type="EMBL" id="JAUCMN010000013">
    <property type="protein sequence ID" value="MDM7893001.1"/>
    <property type="molecule type" value="Genomic_DNA"/>
</dbReference>
<name>A0ABT7TTS2_9MICO</name>